<proteinExistence type="predicted"/>
<reference evidence="4 5" key="1">
    <citation type="submission" date="2018-06" db="EMBL/GenBank/DDBJ databases">
        <authorList>
            <consortium name="Pathogen Informatics"/>
            <person name="Doyle S."/>
        </authorList>
    </citation>
    <scope>NUCLEOTIDE SEQUENCE [LARGE SCALE GENOMIC DNA]</scope>
    <source>
        <strain evidence="4 5">NCTC13292</strain>
    </source>
</reference>
<accession>A0A378KJT5</accession>
<feature type="transmembrane region" description="Helical" evidence="3">
    <location>
        <begin position="12"/>
        <end position="36"/>
    </location>
</feature>
<evidence type="ECO:0000256" key="1">
    <source>
        <dbReference type="SAM" id="Coils"/>
    </source>
</evidence>
<dbReference type="RefSeq" id="WP_115222923.1">
    <property type="nucleotide sequence ID" value="NZ_UGOA01000003.1"/>
</dbReference>
<feature type="coiled-coil region" evidence="1">
    <location>
        <begin position="55"/>
        <end position="89"/>
    </location>
</feature>
<keyword evidence="3" id="KW-0812">Transmembrane</keyword>
<keyword evidence="3" id="KW-0472">Membrane</keyword>
<keyword evidence="5" id="KW-1185">Reference proteome</keyword>
<dbReference type="OrthoDB" id="9845889at2"/>
<dbReference type="AlphaFoldDB" id="A0A378KJT5"/>
<feature type="region of interest" description="Disordered" evidence="2">
    <location>
        <begin position="249"/>
        <end position="277"/>
    </location>
</feature>
<dbReference type="EMBL" id="UGOA01000003">
    <property type="protein sequence ID" value="STX84906.1"/>
    <property type="molecule type" value="Genomic_DNA"/>
</dbReference>
<evidence type="ECO:0000256" key="3">
    <source>
        <dbReference type="SAM" id="Phobius"/>
    </source>
</evidence>
<feature type="coiled-coil region" evidence="1">
    <location>
        <begin position="150"/>
        <end position="205"/>
    </location>
</feature>
<gene>
    <name evidence="4" type="ORF">NCTC13292_03258</name>
</gene>
<sequence>MPILEVVAGGYLVGKGAMIMSATLGGGLVMVGNYFFGRQSTNDKEALERLTVIKETREQSRVQNLNEIVEELEQRKSHLDEESLKHRQQIVEITEGFDKDKTLIDEHTEHLGKTNSDLEQCIKEQQAMLVSLQQSFKEKMDAFDQAQKELLESKARFEKNSEELAQAREEATRSNEALIQIKAELSLLAQENREKQTKITALEESVELLGQSLEQNETRLEQALLRNKALVDTNSSLTARTQTYKEMIKSLTQELEQAKENPESSPKTSPSTQRFFS</sequence>
<name>A0A378KJT5_9GAMM</name>
<keyword evidence="3" id="KW-1133">Transmembrane helix</keyword>
<keyword evidence="1" id="KW-0175">Coiled coil</keyword>
<dbReference type="Proteomes" id="UP000254677">
    <property type="component" value="Unassembled WGS sequence"/>
</dbReference>
<evidence type="ECO:0000313" key="4">
    <source>
        <dbReference type="EMBL" id="STX84906.1"/>
    </source>
</evidence>
<protein>
    <submittedName>
        <fullName evidence="4">Chromosome segregation protein SMC</fullName>
    </submittedName>
</protein>
<feature type="compositionally biased region" description="Polar residues" evidence="2">
    <location>
        <begin position="263"/>
        <end position="277"/>
    </location>
</feature>
<organism evidence="4 5">
    <name type="scientific">Legionella donaldsonii</name>
    <dbReference type="NCBI Taxonomy" id="45060"/>
    <lineage>
        <taxon>Bacteria</taxon>
        <taxon>Pseudomonadati</taxon>
        <taxon>Pseudomonadota</taxon>
        <taxon>Gammaproteobacteria</taxon>
        <taxon>Legionellales</taxon>
        <taxon>Legionellaceae</taxon>
        <taxon>Legionella</taxon>
    </lineage>
</organism>
<evidence type="ECO:0000313" key="5">
    <source>
        <dbReference type="Proteomes" id="UP000254677"/>
    </source>
</evidence>
<evidence type="ECO:0000256" key="2">
    <source>
        <dbReference type="SAM" id="MobiDB-lite"/>
    </source>
</evidence>